<organism evidence="1">
    <name type="scientific">Tanacetum cinerariifolium</name>
    <name type="common">Dalmatian daisy</name>
    <name type="synonym">Chrysanthemum cinerariifolium</name>
    <dbReference type="NCBI Taxonomy" id="118510"/>
    <lineage>
        <taxon>Eukaryota</taxon>
        <taxon>Viridiplantae</taxon>
        <taxon>Streptophyta</taxon>
        <taxon>Embryophyta</taxon>
        <taxon>Tracheophyta</taxon>
        <taxon>Spermatophyta</taxon>
        <taxon>Magnoliopsida</taxon>
        <taxon>eudicotyledons</taxon>
        <taxon>Gunneridae</taxon>
        <taxon>Pentapetalae</taxon>
        <taxon>asterids</taxon>
        <taxon>campanulids</taxon>
        <taxon>Asterales</taxon>
        <taxon>Asteraceae</taxon>
        <taxon>Asteroideae</taxon>
        <taxon>Anthemideae</taxon>
        <taxon>Anthemidinae</taxon>
        <taxon>Tanacetum</taxon>
    </lineage>
</organism>
<accession>A0A6L2J1W2</accession>
<dbReference type="Pfam" id="PF14223">
    <property type="entry name" value="Retrotran_gag_2"/>
    <property type="match status" value="1"/>
</dbReference>
<gene>
    <name evidence="1" type="ORF">Tci_002987</name>
</gene>
<protein>
    <submittedName>
        <fullName evidence="1">Uncharacterized protein</fullName>
    </submittedName>
</protein>
<name>A0A6L2J1W2_TANCI</name>
<dbReference type="EMBL" id="BKCJ010000210">
    <property type="protein sequence ID" value="GEU31009.1"/>
    <property type="molecule type" value="Genomic_DNA"/>
</dbReference>
<reference evidence="1" key="1">
    <citation type="journal article" date="2019" name="Sci. Rep.">
        <title>Draft genome of Tanacetum cinerariifolium, the natural source of mosquito coil.</title>
        <authorList>
            <person name="Yamashiro T."/>
            <person name="Shiraishi A."/>
            <person name="Satake H."/>
            <person name="Nakayama K."/>
        </authorList>
    </citation>
    <scope>NUCLEOTIDE SEQUENCE</scope>
</reference>
<dbReference type="AlphaFoldDB" id="A0A6L2J1W2"/>
<sequence>MSWSTCYGYKFDAKIGQTCWCNDESHSVWAAWQKLHSGQKKKDVESETAEFLELFHTSKMSKGQYVGLYVLNVMSYVKQLGRLGTEMPEFLVVELILSSLPLSYNSFVTSYDVTGAVRLCWKVHRFIADKKNHQMRAIILSLKYLTDLPMLPDGDISSCFLNNAREKAQVVAS</sequence>
<proteinExistence type="predicted"/>
<comment type="caution">
    <text evidence="1">The sequence shown here is derived from an EMBL/GenBank/DDBJ whole genome shotgun (WGS) entry which is preliminary data.</text>
</comment>
<evidence type="ECO:0000313" key="1">
    <source>
        <dbReference type="EMBL" id="GEU31009.1"/>
    </source>
</evidence>